<dbReference type="InterPro" id="IPR036927">
    <property type="entry name" value="Cyt_c_oxase-like_su1_sf"/>
</dbReference>
<evidence type="ECO:0008006" key="4">
    <source>
        <dbReference type="Google" id="ProtNLM"/>
    </source>
</evidence>
<sequence length="125" mass="13688">MQGVARKFFILAVVYAIFGMLLGLEMGISGDHSQMPVHAHMMVLGWLMSAVFAFFYHLFPAARETRLAQAHFWLTAVSGVILVVSLFFLLAGNDALEPVTAVASMGFLAGMLLFAWISVPVVRRA</sequence>
<evidence type="ECO:0000313" key="3">
    <source>
        <dbReference type="Proteomes" id="UP000323300"/>
    </source>
</evidence>
<dbReference type="OrthoDB" id="9808748at2"/>
<keyword evidence="1" id="KW-0472">Membrane</keyword>
<protein>
    <recommendedName>
        <fullName evidence="4">Cytochrome C and Quinol oxidase polypeptide I</fullName>
    </recommendedName>
</protein>
<feature type="transmembrane region" description="Helical" evidence="1">
    <location>
        <begin position="71"/>
        <end position="90"/>
    </location>
</feature>
<organism evidence="2 3">
    <name type="scientific">Neomesorhizobium albiziae</name>
    <dbReference type="NCBI Taxonomy" id="335020"/>
    <lineage>
        <taxon>Bacteria</taxon>
        <taxon>Pseudomonadati</taxon>
        <taxon>Pseudomonadota</taxon>
        <taxon>Alphaproteobacteria</taxon>
        <taxon>Hyphomicrobiales</taxon>
        <taxon>Phyllobacteriaceae</taxon>
        <taxon>Neomesorhizobium</taxon>
    </lineage>
</organism>
<dbReference type="RefSeq" id="WP_149759473.1">
    <property type="nucleotide sequence ID" value="NZ_BSPE01000008.1"/>
</dbReference>
<accession>A0A1I3XEI4</accession>
<name>A0A1I3XEI4_9HYPH</name>
<dbReference type="AlphaFoldDB" id="A0A1I3XEI4"/>
<gene>
    <name evidence="2" type="ORF">SAMN04488498_103175</name>
</gene>
<reference evidence="2 3" key="1">
    <citation type="submission" date="2016-10" db="EMBL/GenBank/DDBJ databases">
        <authorList>
            <person name="Varghese N."/>
            <person name="Submissions S."/>
        </authorList>
    </citation>
    <scope>NUCLEOTIDE SEQUENCE [LARGE SCALE GENOMIC DNA]</scope>
    <source>
        <strain evidence="2 3">DSM 21822</strain>
    </source>
</reference>
<dbReference type="Gene3D" id="1.20.210.10">
    <property type="entry name" value="Cytochrome c oxidase-like, subunit I domain"/>
    <property type="match status" value="1"/>
</dbReference>
<proteinExistence type="predicted"/>
<feature type="transmembrane region" description="Helical" evidence="1">
    <location>
        <begin position="102"/>
        <end position="122"/>
    </location>
</feature>
<feature type="transmembrane region" description="Helical" evidence="1">
    <location>
        <begin position="40"/>
        <end position="59"/>
    </location>
</feature>
<keyword evidence="1" id="KW-0812">Transmembrane</keyword>
<evidence type="ECO:0000256" key="1">
    <source>
        <dbReference type="SAM" id="Phobius"/>
    </source>
</evidence>
<keyword evidence="3" id="KW-1185">Reference proteome</keyword>
<evidence type="ECO:0000313" key="2">
    <source>
        <dbReference type="EMBL" id="SFK17947.1"/>
    </source>
</evidence>
<dbReference type="SUPFAM" id="SSF81442">
    <property type="entry name" value="Cytochrome c oxidase subunit I-like"/>
    <property type="match status" value="1"/>
</dbReference>
<keyword evidence="1" id="KW-1133">Transmembrane helix</keyword>
<dbReference type="EMBL" id="FOSL01000003">
    <property type="protein sequence ID" value="SFK17947.1"/>
    <property type="molecule type" value="Genomic_DNA"/>
</dbReference>
<dbReference type="Proteomes" id="UP000323300">
    <property type="component" value="Unassembled WGS sequence"/>
</dbReference>
<feature type="transmembrane region" description="Helical" evidence="1">
    <location>
        <begin position="7"/>
        <end position="28"/>
    </location>
</feature>